<name>A0ABV3U2A2_9GAMM</name>
<dbReference type="InterPro" id="IPR010583">
    <property type="entry name" value="MipA"/>
</dbReference>
<dbReference type="PANTHER" id="PTHR38776">
    <property type="entry name" value="MLTA-INTERACTING PROTEIN-RELATED"/>
    <property type="match status" value="1"/>
</dbReference>
<keyword evidence="8" id="KW-1185">Reference proteome</keyword>
<dbReference type="RefSeq" id="WP_368380339.1">
    <property type="nucleotide sequence ID" value="NZ_JBFRYA010000002.1"/>
</dbReference>
<evidence type="ECO:0000256" key="5">
    <source>
        <dbReference type="ARBA" id="ARBA00023237"/>
    </source>
</evidence>
<evidence type="ECO:0000256" key="4">
    <source>
        <dbReference type="ARBA" id="ARBA00023136"/>
    </source>
</evidence>
<comment type="caution">
    <text evidence="7">The sequence shown here is derived from an EMBL/GenBank/DDBJ whole genome shotgun (WGS) entry which is preliminary data.</text>
</comment>
<accession>A0ABV3U2A2</accession>
<organism evidence="7 8">
    <name type="scientific">Zhongshania guokunii</name>
    <dbReference type="NCBI Taxonomy" id="641783"/>
    <lineage>
        <taxon>Bacteria</taxon>
        <taxon>Pseudomonadati</taxon>
        <taxon>Pseudomonadota</taxon>
        <taxon>Gammaproteobacteria</taxon>
        <taxon>Cellvibrionales</taxon>
        <taxon>Spongiibacteraceae</taxon>
        <taxon>Zhongshania</taxon>
    </lineage>
</organism>
<comment type="similarity">
    <text evidence="2">Belongs to the MipA/OmpV family.</text>
</comment>
<evidence type="ECO:0000256" key="6">
    <source>
        <dbReference type="SAM" id="SignalP"/>
    </source>
</evidence>
<reference evidence="7 8" key="1">
    <citation type="journal article" date="2011" name="Int. J. Syst. Evol. Microbiol.">
        <title>Zhongshania antarctica gen. nov., sp. nov. and Zhongshania guokunii sp. nov., gammaproteobacteria respectively isolated from coastal attached (fast) ice and surface seawater of the Antarctic.</title>
        <authorList>
            <person name="Li H.J."/>
            <person name="Zhang X.Y."/>
            <person name="Chen C.X."/>
            <person name="Zhang Y.J."/>
            <person name="Gao Z.M."/>
            <person name="Yu Y."/>
            <person name="Chen X.L."/>
            <person name="Chen B."/>
            <person name="Zhang Y.Z."/>
        </authorList>
    </citation>
    <scope>NUCLEOTIDE SEQUENCE [LARGE SCALE GENOMIC DNA]</scope>
    <source>
        <strain evidence="7 8">ZS6-22T</strain>
    </source>
</reference>
<dbReference type="Pfam" id="PF06629">
    <property type="entry name" value="MipA"/>
    <property type="match status" value="1"/>
</dbReference>
<evidence type="ECO:0000256" key="1">
    <source>
        <dbReference type="ARBA" id="ARBA00004442"/>
    </source>
</evidence>
<keyword evidence="4" id="KW-0472">Membrane</keyword>
<keyword evidence="5" id="KW-0998">Cell outer membrane</keyword>
<protein>
    <submittedName>
        <fullName evidence="7">MipA/OmpV family protein</fullName>
    </submittedName>
</protein>
<evidence type="ECO:0000256" key="3">
    <source>
        <dbReference type="ARBA" id="ARBA00022729"/>
    </source>
</evidence>
<feature type="chain" id="PRO_5046711410" evidence="6">
    <location>
        <begin position="23"/>
        <end position="283"/>
    </location>
</feature>
<dbReference type="Proteomes" id="UP001557485">
    <property type="component" value="Unassembled WGS sequence"/>
</dbReference>
<proteinExistence type="inferred from homology"/>
<evidence type="ECO:0000313" key="8">
    <source>
        <dbReference type="Proteomes" id="UP001557485"/>
    </source>
</evidence>
<evidence type="ECO:0000313" key="7">
    <source>
        <dbReference type="EMBL" id="MEX1668044.1"/>
    </source>
</evidence>
<dbReference type="SUPFAM" id="SSF56935">
    <property type="entry name" value="Porins"/>
    <property type="match status" value="1"/>
</dbReference>
<comment type="subcellular location">
    <subcellularLocation>
        <location evidence="1">Cell outer membrane</location>
    </subcellularLocation>
</comment>
<sequence>MQIKTAISLLAVGLLLSFATQAEVSSPTGPLPKWELGAGVAGLSLPDYPGADQSSSYVLPFPYIIYRGERIKANRDGLRGLLIEHRRWDLDISVGGSLPVNSSDNDARAGMESLDFSFELGPSLRFKFYDTPSQNLQLRFNLRALLAVDGFPAFNYEGWLFNPELRWRQHLTDSLTWGASLQMRYGSDDYHQYFYGVANRFATASRPAYQAEEGYNSSGFGLNLRWLANADWRLNVAAAYIDLHDASFNGSPLFKQNNGVYFGLSVSRILWRASTRVGADPSD</sequence>
<feature type="signal peptide" evidence="6">
    <location>
        <begin position="1"/>
        <end position="22"/>
    </location>
</feature>
<dbReference type="EMBL" id="JBFRYA010000002">
    <property type="protein sequence ID" value="MEX1668044.1"/>
    <property type="molecule type" value="Genomic_DNA"/>
</dbReference>
<evidence type="ECO:0000256" key="2">
    <source>
        <dbReference type="ARBA" id="ARBA00005722"/>
    </source>
</evidence>
<gene>
    <name evidence="7" type="ORF">AB4876_03920</name>
</gene>
<dbReference type="PANTHER" id="PTHR38776:SF1">
    <property type="entry name" value="MLTA-INTERACTING PROTEIN-RELATED"/>
    <property type="match status" value="1"/>
</dbReference>
<keyword evidence="3 6" id="KW-0732">Signal</keyword>